<proteinExistence type="predicted"/>
<accession>D8QSG1</accession>
<dbReference type="Gramene" id="EFJ36940">
    <property type="protein sequence ID" value="EFJ36940"/>
    <property type="gene ID" value="SELMODRAFT_403763"/>
</dbReference>
<evidence type="ECO:0000313" key="4">
    <source>
        <dbReference type="Proteomes" id="UP000001514"/>
    </source>
</evidence>
<organism evidence="4">
    <name type="scientific">Selaginella moellendorffii</name>
    <name type="common">Spikemoss</name>
    <dbReference type="NCBI Taxonomy" id="88036"/>
    <lineage>
        <taxon>Eukaryota</taxon>
        <taxon>Viridiplantae</taxon>
        <taxon>Streptophyta</taxon>
        <taxon>Embryophyta</taxon>
        <taxon>Tracheophyta</taxon>
        <taxon>Lycopodiopsida</taxon>
        <taxon>Selaginellales</taxon>
        <taxon>Selaginellaceae</taxon>
        <taxon>Selaginella</taxon>
    </lineage>
</organism>
<dbReference type="HOGENOM" id="CLU_1013374_0_0_1"/>
<protein>
    <recommendedName>
        <fullName evidence="2">Terpene synthase metal-binding domain-containing protein</fullName>
    </recommendedName>
</protein>
<dbReference type="AlphaFoldDB" id="D8QSG1"/>
<dbReference type="GO" id="GO:0010333">
    <property type="term" value="F:terpene synthase activity"/>
    <property type="evidence" value="ECO:0007669"/>
    <property type="project" value="InterPro"/>
</dbReference>
<dbReference type="EMBL" id="GL377566">
    <property type="protein sequence ID" value="EFJ36940.1"/>
    <property type="molecule type" value="Genomic_DNA"/>
</dbReference>
<dbReference type="SUPFAM" id="SSF48576">
    <property type="entry name" value="Terpenoid synthases"/>
    <property type="match status" value="1"/>
</dbReference>
<dbReference type="GO" id="GO:0000287">
    <property type="term" value="F:magnesium ion binding"/>
    <property type="evidence" value="ECO:0007669"/>
    <property type="project" value="InterPro"/>
</dbReference>
<dbReference type="InParanoid" id="D8QSG1"/>
<dbReference type="KEGG" id="smo:SELMODRAFT_403763"/>
<sequence>MASSRVSWYHAPTFTITNINIYPCRASFHITNQEPQVVSGDLMLLQPDTVVAVDFITLGMLPDLFEGICRLTPGKVEELMMVLHEASALRRGKRHVAVKSWEIAIGNFKALEVLKQLLLITSVANDALEQYPTSFVHTYGIRSYLSYHIFSFLLKAENARLDSLFSQTKRRRFHGMSERTGHHKVRLQCLPEDISEGFAAFYERVKRMWNEECDFERLGFAQHKDVFCFCTAAATMFQPELSMARTVRAQTSVLTTVIDDFMDTHHTLNNNFSRP</sequence>
<dbReference type="GO" id="GO:0016114">
    <property type="term" value="P:terpenoid biosynthetic process"/>
    <property type="evidence" value="ECO:0007669"/>
    <property type="project" value="InterPro"/>
</dbReference>
<evidence type="ECO:0000313" key="3">
    <source>
        <dbReference type="EMBL" id="EFJ36940.1"/>
    </source>
</evidence>
<dbReference type="Gene3D" id="1.10.600.10">
    <property type="entry name" value="Farnesyl Diphosphate Synthase"/>
    <property type="match status" value="1"/>
</dbReference>
<dbReference type="STRING" id="88036.D8QSG1"/>
<keyword evidence="1" id="KW-0479">Metal-binding</keyword>
<dbReference type="Proteomes" id="UP000001514">
    <property type="component" value="Unassembled WGS sequence"/>
</dbReference>
<name>D8QSG1_SELML</name>
<dbReference type="InterPro" id="IPR005630">
    <property type="entry name" value="Terpene_synthase_metal-bd"/>
</dbReference>
<dbReference type="InterPro" id="IPR008949">
    <property type="entry name" value="Isoprenoid_synthase_dom_sf"/>
</dbReference>
<reference evidence="3 4" key="1">
    <citation type="journal article" date="2011" name="Science">
        <title>The Selaginella genome identifies genetic changes associated with the evolution of vascular plants.</title>
        <authorList>
            <person name="Banks J.A."/>
            <person name="Nishiyama T."/>
            <person name="Hasebe M."/>
            <person name="Bowman J.L."/>
            <person name="Gribskov M."/>
            <person name="dePamphilis C."/>
            <person name="Albert V.A."/>
            <person name="Aono N."/>
            <person name="Aoyama T."/>
            <person name="Ambrose B.A."/>
            <person name="Ashton N.W."/>
            <person name="Axtell M.J."/>
            <person name="Barker E."/>
            <person name="Barker M.S."/>
            <person name="Bennetzen J.L."/>
            <person name="Bonawitz N.D."/>
            <person name="Chapple C."/>
            <person name="Cheng C."/>
            <person name="Correa L.G."/>
            <person name="Dacre M."/>
            <person name="DeBarry J."/>
            <person name="Dreyer I."/>
            <person name="Elias M."/>
            <person name="Engstrom E.M."/>
            <person name="Estelle M."/>
            <person name="Feng L."/>
            <person name="Finet C."/>
            <person name="Floyd S.K."/>
            <person name="Frommer W.B."/>
            <person name="Fujita T."/>
            <person name="Gramzow L."/>
            <person name="Gutensohn M."/>
            <person name="Harholt J."/>
            <person name="Hattori M."/>
            <person name="Heyl A."/>
            <person name="Hirai T."/>
            <person name="Hiwatashi Y."/>
            <person name="Ishikawa M."/>
            <person name="Iwata M."/>
            <person name="Karol K.G."/>
            <person name="Koehler B."/>
            <person name="Kolukisaoglu U."/>
            <person name="Kubo M."/>
            <person name="Kurata T."/>
            <person name="Lalonde S."/>
            <person name="Li K."/>
            <person name="Li Y."/>
            <person name="Litt A."/>
            <person name="Lyons E."/>
            <person name="Manning G."/>
            <person name="Maruyama T."/>
            <person name="Michael T.P."/>
            <person name="Mikami K."/>
            <person name="Miyazaki S."/>
            <person name="Morinaga S."/>
            <person name="Murata T."/>
            <person name="Mueller-Roeber B."/>
            <person name="Nelson D.R."/>
            <person name="Obara M."/>
            <person name="Oguri Y."/>
            <person name="Olmstead R.G."/>
            <person name="Onodera N."/>
            <person name="Petersen B.L."/>
            <person name="Pils B."/>
            <person name="Prigge M."/>
            <person name="Rensing S.A."/>
            <person name="Riano-Pachon D.M."/>
            <person name="Roberts A.W."/>
            <person name="Sato Y."/>
            <person name="Scheller H.V."/>
            <person name="Schulz B."/>
            <person name="Schulz C."/>
            <person name="Shakirov E.V."/>
            <person name="Shibagaki N."/>
            <person name="Shinohara N."/>
            <person name="Shippen D.E."/>
            <person name="Soerensen I."/>
            <person name="Sotooka R."/>
            <person name="Sugimoto N."/>
            <person name="Sugita M."/>
            <person name="Sumikawa N."/>
            <person name="Tanurdzic M."/>
            <person name="Theissen G."/>
            <person name="Ulvskov P."/>
            <person name="Wakazuki S."/>
            <person name="Weng J.K."/>
            <person name="Willats W.W."/>
            <person name="Wipf D."/>
            <person name="Wolf P.G."/>
            <person name="Yang L."/>
            <person name="Zimmer A.D."/>
            <person name="Zhu Q."/>
            <person name="Mitros T."/>
            <person name="Hellsten U."/>
            <person name="Loque D."/>
            <person name="Otillar R."/>
            <person name="Salamov A."/>
            <person name="Schmutz J."/>
            <person name="Shapiro H."/>
            <person name="Lindquist E."/>
            <person name="Lucas S."/>
            <person name="Rokhsar D."/>
            <person name="Grigoriev I.V."/>
        </authorList>
    </citation>
    <scope>NUCLEOTIDE SEQUENCE [LARGE SCALE GENOMIC DNA]</scope>
</reference>
<keyword evidence="4" id="KW-1185">Reference proteome</keyword>
<feature type="domain" description="Terpene synthase metal-binding" evidence="2">
    <location>
        <begin position="212"/>
        <end position="269"/>
    </location>
</feature>
<evidence type="ECO:0000259" key="2">
    <source>
        <dbReference type="Pfam" id="PF03936"/>
    </source>
</evidence>
<dbReference type="Pfam" id="PF03936">
    <property type="entry name" value="Terpene_synth_C"/>
    <property type="match status" value="1"/>
</dbReference>
<gene>
    <name evidence="3" type="ORF">SELMODRAFT_403763</name>
</gene>
<dbReference type="InterPro" id="IPR050148">
    <property type="entry name" value="Terpene_synthase-like"/>
</dbReference>
<evidence type="ECO:0000256" key="1">
    <source>
        <dbReference type="ARBA" id="ARBA00022723"/>
    </source>
</evidence>
<dbReference type="PANTHER" id="PTHR31739:SF25">
    <property type="entry name" value="(E,E)-GERANYLLINALOOL SYNTHASE"/>
    <property type="match status" value="1"/>
</dbReference>
<dbReference type="PANTHER" id="PTHR31739">
    <property type="entry name" value="ENT-COPALYL DIPHOSPHATE SYNTHASE, CHLOROPLASTIC"/>
    <property type="match status" value="1"/>
</dbReference>